<dbReference type="PANTHER" id="PTHR10924">
    <property type="entry name" value="MAJOR FACILITATOR SUPERFAMILY PROTEIN-RELATED"/>
    <property type="match status" value="1"/>
</dbReference>
<dbReference type="InterPro" id="IPR049680">
    <property type="entry name" value="FLVCR1-2_SLC49-like"/>
</dbReference>
<feature type="transmembrane region" description="Helical" evidence="5">
    <location>
        <begin position="97"/>
        <end position="114"/>
    </location>
</feature>
<keyword evidence="8" id="KW-1185">Reference proteome</keyword>
<dbReference type="InterPro" id="IPR036259">
    <property type="entry name" value="MFS_trans_sf"/>
</dbReference>
<feature type="transmembrane region" description="Helical" evidence="5">
    <location>
        <begin position="313"/>
        <end position="333"/>
    </location>
</feature>
<feature type="transmembrane region" description="Helical" evidence="5">
    <location>
        <begin position="406"/>
        <end position="423"/>
    </location>
</feature>
<proteinExistence type="predicted"/>
<keyword evidence="2 5" id="KW-0812">Transmembrane</keyword>
<reference evidence="7 8" key="1">
    <citation type="submission" date="2024-08" db="EMBL/GenBank/DDBJ databases">
        <authorList>
            <person name="Cucini C."/>
            <person name="Frati F."/>
        </authorList>
    </citation>
    <scope>NUCLEOTIDE SEQUENCE [LARGE SCALE GENOMIC DNA]</scope>
</reference>
<dbReference type="Pfam" id="PF07690">
    <property type="entry name" value="MFS_1"/>
    <property type="match status" value="1"/>
</dbReference>
<evidence type="ECO:0000256" key="2">
    <source>
        <dbReference type="ARBA" id="ARBA00022692"/>
    </source>
</evidence>
<evidence type="ECO:0000313" key="7">
    <source>
        <dbReference type="EMBL" id="CAL8097037.1"/>
    </source>
</evidence>
<protein>
    <recommendedName>
        <fullName evidence="6">Major facilitator superfamily (MFS) profile domain-containing protein</fullName>
    </recommendedName>
</protein>
<accession>A0ABP1QBI7</accession>
<organism evidence="7 8">
    <name type="scientific">Orchesella dallaii</name>
    <dbReference type="NCBI Taxonomy" id="48710"/>
    <lineage>
        <taxon>Eukaryota</taxon>
        <taxon>Metazoa</taxon>
        <taxon>Ecdysozoa</taxon>
        <taxon>Arthropoda</taxon>
        <taxon>Hexapoda</taxon>
        <taxon>Collembola</taxon>
        <taxon>Entomobryomorpha</taxon>
        <taxon>Entomobryoidea</taxon>
        <taxon>Orchesellidae</taxon>
        <taxon>Orchesellinae</taxon>
        <taxon>Orchesella</taxon>
    </lineage>
</organism>
<feature type="transmembrane region" description="Helical" evidence="5">
    <location>
        <begin position="186"/>
        <end position="206"/>
    </location>
</feature>
<dbReference type="PANTHER" id="PTHR10924:SF4">
    <property type="entry name" value="GH15861P"/>
    <property type="match status" value="1"/>
</dbReference>
<evidence type="ECO:0000256" key="5">
    <source>
        <dbReference type="SAM" id="Phobius"/>
    </source>
</evidence>
<dbReference type="InterPro" id="IPR011701">
    <property type="entry name" value="MFS"/>
</dbReference>
<feature type="transmembrane region" description="Helical" evidence="5">
    <location>
        <begin position="370"/>
        <end position="394"/>
    </location>
</feature>
<keyword evidence="3 5" id="KW-1133">Transmembrane helix</keyword>
<name>A0ABP1QBI7_9HEXA</name>
<dbReference type="EMBL" id="CAXLJM020000028">
    <property type="protein sequence ID" value="CAL8097037.1"/>
    <property type="molecule type" value="Genomic_DNA"/>
</dbReference>
<dbReference type="SUPFAM" id="SSF103473">
    <property type="entry name" value="MFS general substrate transporter"/>
    <property type="match status" value="1"/>
</dbReference>
<feature type="transmembrane region" description="Helical" evidence="5">
    <location>
        <begin position="435"/>
        <end position="455"/>
    </location>
</feature>
<feature type="transmembrane region" description="Helical" evidence="5">
    <location>
        <begin position="121"/>
        <end position="140"/>
    </location>
</feature>
<feature type="transmembrane region" description="Helical" evidence="5">
    <location>
        <begin position="345"/>
        <end position="364"/>
    </location>
</feature>
<dbReference type="PROSITE" id="PS50850">
    <property type="entry name" value="MFS"/>
    <property type="match status" value="1"/>
</dbReference>
<comment type="subcellular location">
    <subcellularLocation>
        <location evidence="1">Membrane</location>
        <topology evidence="1">Multi-pass membrane protein</topology>
    </subcellularLocation>
</comment>
<feature type="transmembrane region" description="Helical" evidence="5">
    <location>
        <begin position="146"/>
        <end position="174"/>
    </location>
</feature>
<dbReference type="Proteomes" id="UP001642540">
    <property type="component" value="Unassembled WGS sequence"/>
</dbReference>
<evidence type="ECO:0000313" key="8">
    <source>
        <dbReference type="Proteomes" id="UP001642540"/>
    </source>
</evidence>
<dbReference type="InterPro" id="IPR020846">
    <property type="entry name" value="MFS_dom"/>
</dbReference>
<gene>
    <name evidence="7" type="ORF">ODALV1_LOCUS9526</name>
</gene>
<sequence>MSSPSTPEKQKNLSFITNEINGDKKLGEGDGISIPIDTLAEDSSGPCRVYAYRWVVLALFVVYSMSNAFQWIQFSIITGIIVQFYGVSEEMVDMTSMIYMITYIPLIFPATFLLEKKGLRLAVIIGSFGTALGSWIKVFATQPDLFYVAFIGHTVVAISQTFILGIPPLLAALWFGPDQVSTATSIGVFGNQLGVAAGFLLPTLLVKNGTQESIGKDLSVMFYGTGAITGVLFFAVLLLFRDKPPTPPSLAQLALLSSNREPYFNSIKKLVTNKGYILLLLSYGMNVGVFYAISTLLSSFIEKYFPENEEDAGRIGLMIVVSGMVGSVISGFILDKTKKYKETTLVIYFLSFTGMIAYTFTLPYGGHIAYMYVVFSALGFFMTGYLPVGFEFAAEITYPESEGTSSGLLNASAQVFGIVMTPITRYLFKSPMGDIGANLALASILFVGFIMTALIKADLRRTAAQNVNTPYSTNPGSVGDGIAIAAVPQQA</sequence>
<feature type="transmembrane region" description="Helical" evidence="5">
    <location>
        <begin position="54"/>
        <end position="85"/>
    </location>
</feature>
<evidence type="ECO:0000256" key="1">
    <source>
        <dbReference type="ARBA" id="ARBA00004141"/>
    </source>
</evidence>
<evidence type="ECO:0000256" key="4">
    <source>
        <dbReference type="ARBA" id="ARBA00023136"/>
    </source>
</evidence>
<evidence type="ECO:0000259" key="6">
    <source>
        <dbReference type="PROSITE" id="PS50850"/>
    </source>
</evidence>
<feature type="domain" description="Major facilitator superfamily (MFS) profile" evidence="6">
    <location>
        <begin position="51"/>
        <end position="460"/>
    </location>
</feature>
<dbReference type="CDD" id="cd17398">
    <property type="entry name" value="MFS_FLVCR_like"/>
    <property type="match status" value="1"/>
</dbReference>
<evidence type="ECO:0000256" key="3">
    <source>
        <dbReference type="ARBA" id="ARBA00022989"/>
    </source>
</evidence>
<feature type="transmembrane region" description="Helical" evidence="5">
    <location>
        <begin position="218"/>
        <end position="240"/>
    </location>
</feature>
<dbReference type="Gene3D" id="1.20.1250.20">
    <property type="entry name" value="MFS general substrate transporter like domains"/>
    <property type="match status" value="2"/>
</dbReference>
<comment type="caution">
    <text evidence="7">The sequence shown here is derived from an EMBL/GenBank/DDBJ whole genome shotgun (WGS) entry which is preliminary data.</text>
</comment>
<feature type="transmembrane region" description="Helical" evidence="5">
    <location>
        <begin position="276"/>
        <end position="301"/>
    </location>
</feature>
<keyword evidence="4 5" id="KW-0472">Membrane</keyword>